<evidence type="ECO:0008006" key="4">
    <source>
        <dbReference type="Google" id="ProtNLM"/>
    </source>
</evidence>
<evidence type="ECO:0000256" key="1">
    <source>
        <dbReference type="SAM" id="MobiDB-lite"/>
    </source>
</evidence>
<feature type="region of interest" description="Disordered" evidence="1">
    <location>
        <begin position="60"/>
        <end position="79"/>
    </location>
</feature>
<organism evidence="2 3">
    <name type="scientific">Trifolium subterraneum</name>
    <name type="common">Subterranean clover</name>
    <dbReference type="NCBI Taxonomy" id="3900"/>
    <lineage>
        <taxon>Eukaryota</taxon>
        <taxon>Viridiplantae</taxon>
        <taxon>Streptophyta</taxon>
        <taxon>Embryophyta</taxon>
        <taxon>Tracheophyta</taxon>
        <taxon>Spermatophyta</taxon>
        <taxon>Magnoliopsida</taxon>
        <taxon>eudicotyledons</taxon>
        <taxon>Gunneridae</taxon>
        <taxon>Pentapetalae</taxon>
        <taxon>rosids</taxon>
        <taxon>fabids</taxon>
        <taxon>Fabales</taxon>
        <taxon>Fabaceae</taxon>
        <taxon>Papilionoideae</taxon>
        <taxon>50 kb inversion clade</taxon>
        <taxon>NPAAA clade</taxon>
        <taxon>Hologalegina</taxon>
        <taxon>IRL clade</taxon>
        <taxon>Trifolieae</taxon>
        <taxon>Trifolium</taxon>
    </lineage>
</organism>
<dbReference type="EMBL" id="DF973264">
    <property type="protein sequence ID" value="GAU23153.1"/>
    <property type="molecule type" value="Genomic_DNA"/>
</dbReference>
<sequence length="99" mass="10445">MVLQDNGNLVLLGKDNSTNDNRKIIDKEGDVVVTANISGKNATWIAVLGSNGVITFSSLNSGGSTGSSSTRIPQDPCGTPEPCDPYNICTDDRKSLLNF</sequence>
<keyword evidence="3" id="KW-1185">Reference proteome</keyword>
<protein>
    <recommendedName>
        <fullName evidence="4">Bulb-type lectin domain-containing protein</fullName>
    </recommendedName>
</protein>
<dbReference type="AlphaFoldDB" id="A0A2Z6LZS1"/>
<reference evidence="3" key="1">
    <citation type="journal article" date="2017" name="Front. Plant Sci.">
        <title>Climate Clever Clovers: New Paradigm to Reduce the Environmental Footprint of Ruminants by Breeding Low Methanogenic Forages Utilizing Haplotype Variation.</title>
        <authorList>
            <person name="Kaur P."/>
            <person name="Appels R."/>
            <person name="Bayer P.E."/>
            <person name="Keeble-Gagnere G."/>
            <person name="Wang J."/>
            <person name="Hirakawa H."/>
            <person name="Shirasawa K."/>
            <person name="Vercoe P."/>
            <person name="Stefanova K."/>
            <person name="Durmic Z."/>
            <person name="Nichols P."/>
            <person name="Revell C."/>
            <person name="Isobe S.N."/>
            <person name="Edwards D."/>
            <person name="Erskine W."/>
        </authorList>
    </citation>
    <scope>NUCLEOTIDE SEQUENCE [LARGE SCALE GENOMIC DNA]</scope>
    <source>
        <strain evidence="3">cv. Daliak</strain>
    </source>
</reference>
<feature type="compositionally biased region" description="Low complexity" evidence="1">
    <location>
        <begin position="60"/>
        <end position="70"/>
    </location>
</feature>
<evidence type="ECO:0000313" key="3">
    <source>
        <dbReference type="Proteomes" id="UP000242715"/>
    </source>
</evidence>
<gene>
    <name evidence="2" type="ORF">TSUD_306010</name>
</gene>
<accession>A0A2Z6LZS1</accession>
<dbReference type="Proteomes" id="UP000242715">
    <property type="component" value="Unassembled WGS sequence"/>
</dbReference>
<proteinExistence type="predicted"/>
<evidence type="ECO:0000313" key="2">
    <source>
        <dbReference type="EMBL" id="GAU23153.1"/>
    </source>
</evidence>
<name>A0A2Z6LZS1_TRISU</name>